<keyword evidence="4" id="KW-1185">Reference proteome</keyword>
<dbReference type="Pfam" id="PF12730">
    <property type="entry name" value="ABC2_membrane_4"/>
    <property type="match status" value="1"/>
</dbReference>
<reference evidence="3 4" key="1">
    <citation type="submission" date="2024-02" db="EMBL/GenBank/DDBJ databases">
        <title>Full genome sequence of Nocardioides kribbensis.</title>
        <authorList>
            <person name="Poletto B.L."/>
            <person name="Silva G."/>
            <person name="Galante D."/>
            <person name="Campos K.R."/>
            <person name="Santos M.B.N."/>
            <person name="Sacchi C.T."/>
        </authorList>
    </citation>
    <scope>NUCLEOTIDE SEQUENCE [LARGE SCALE GENOMIC DNA]</scope>
    <source>
        <strain evidence="3 4">O4R</strain>
    </source>
</reference>
<dbReference type="PANTHER" id="PTHR37305">
    <property type="entry name" value="INTEGRAL MEMBRANE PROTEIN-RELATED"/>
    <property type="match status" value="1"/>
</dbReference>
<evidence type="ECO:0000256" key="1">
    <source>
        <dbReference type="SAM" id="MobiDB-lite"/>
    </source>
</evidence>
<gene>
    <name evidence="3" type="ORF">V6R90_09780</name>
</gene>
<feature type="transmembrane region" description="Helical" evidence="2">
    <location>
        <begin position="223"/>
        <end position="245"/>
    </location>
</feature>
<feature type="transmembrane region" description="Helical" evidence="2">
    <location>
        <begin position="86"/>
        <end position="113"/>
    </location>
</feature>
<keyword evidence="2" id="KW-0812">Transmembrane</keyword>
<feature type="region of interest" description="Disordered" evidence="1">
    <location>
        <begin position="1"/>
        <end position="25"/>
    </location>
</feature>
<dbReference type="PANTHER" id="PTHR37305:SF1">
    <property type="entry name" value="MEMBRANE PROTEIN"/>
    <property type="match status" value="1"/>
</dbReference>
<feature type="transmembrane region" description="Helical" evidence="2">
    <location>
        <begin position="265"/>
        <end position="288"/>
    </location>
</feature>
<name>A0ABV1NYK4_9ACTN</name>
<dbReference type="EMBL" id="JBEGDP010000009">
    <property type="protein sequence ID" value="MEQ7847567.1"/>
    <property type="molecule type" value="Genomic_DNA"/>
</dbReference>
<proteinExistence type="predicted"/>
<evidence type="ECO:0000313" key="3">
    <source>
        <dbReference type="EMBL" id="MEQ7847567.1"/>
    </source>
</evidence>
<dbReference type="Proteomes" id="UP001482520">
    <property type="component" value="Unassembled WGS sequence"/>
</dbReference>
<accession>A0ABV1NYK4</accession>
<keyword evidence="2" id="KW-0472">Membrane</keyword>
<comment type="caution">
    <text evidence="3">The sequence shown here is derived from an EMBL/GenBank/DDBJ whole genome shotgun (WGS) entry which is preliminary data.</text>
</comment>
<keyword evidence="2" id="KW-1133">Transmembrane helix</keyword>
<feature type="transmembrane region" description="Helical" evidence="2">
    <location>
        <begin position="48"/>
        <end position="66"/>
    </location>
</feature>
<evidence type="ECO:0000256" key="2">
    <source>
        <dbReference type="SAM" id="Phobius"/>
    </source>
</evidence>
<protein>
    <submittedName>
        <fullName evidence="3">ABC transporter permease</fullName>
    </submittedName>
</protein>
<feature type="transmembrane region" description="Helical" evidence="2">
    <location>
        <begin position="186"/>
        <end position="211"/>
    </location>
</feature>
<evidence type="ECO:0000313" key="4">
    <source>
        <dbReference type="Proteomes" id="UP001482520"/>
    </source>
</evidence>
<feature type="transmembrane region" description="Helical" evidence="2">
    <location>
        <begin position="134"/>
        <end position="166"/>
    </location>
</feature>
<sequence>MTAVPATAGDLALPPTPGGDHEVRSRGTFSGALRWEVRKLRHQLRTRAVLLGVLLGPVPVVVVLHAQSRPPKDTLFGRFATENGFALALLVLGFAAQWVLPLLTAIVAGDVFASEDQHGTWKTVLTRSTSRGRLFWAKAVAASGFSVMVLVVLASSTVLASLLVVGHQPLTGLSGQVVPPDLALRLVIGSWLSVLAPMLAFTGLAVLLSVWSRNPAVGVAAPVVLGLVMQLVGALGGAEALRAVLPTTAFEAWHGLLASPRFTGPLVEGSLVSLGWLALTLLTAYVLLRRRDITGG</sequence>
<dbReference type="RefSeq" id="WP_349804545.1">
    <property type="nucleotide sequence ID" value="NZ_JBEGDP010000009.1"/>
</dbReference>
<organism evidence="3 4">
    <name type="scientific">Nocardioides kribbensis</name>
    <dbReference type="NCBI Taxonomy" id="305517"/>
    <lineage>
        <taxon>Bacteria</taxon>
        <taxon>Bacillati</taxon>
        <taxon>Actinomycetota</taxon>
        <taxon>Actinomycetes</taxon>
        <taxon>Propionibacteriales</taxon>
        <taxon>Nocardioidaceae</taxon>
        <taxon>Nocardioides</taxon>
    </lineage>
</organism>